<proteinExistence type="predicted"/>
<dbReference type="Proteomes" id="UP000789405">
    <property type="component" value="Unassembled WGS sequence"/>
</dbReference>
<evidence type="ECO:0000313" key="2">
    <source>
        <dbReference type="Proteomes" id="UP000789405"/>
    </source>
</evidence>
<accession>A0A9N9DT85</accession>
<organism evidence="1 2">
    <name type="scientific">Dentiscutata erythropus</name>
    <dbReference type="NCBI Taxonomy" id="1348616"/>
    <lineage>
        <taxon>Eukaryota</taxon>
        <taxon>Fungi</taxon>
        <taxon>Fungi incertae sedis</taxon>
        <taxon>Mucoromycota</taxon>
        <taxon>Glomeromycotina</taxon>
        <taxon>Glomeromycetes</taxon>
        <taxon>Diversisporales</taxon>
        <taxon>Gigasporaceae</taxon>
        <taxon>Dentiscutata</taxon>
    </lineage>
</organism>
<dbReference type="AlphaFoldDB" id="A0A9N9DT85"/>
<sequence>MDELSLSTHSAVKSKIVWRPLLLNLRCIQVPLTQVPSVLDLYSFDTISSGGSNLGEGYTILSQDCTNRGRLCDGDVKSITLIDEDATQLTKSKLAYVEYLGYSIRKGHIVVLRDKPLNLYNIKCHGNHDPEHIRKKPYQMAKKEI</sequence>
<reference evidence="1" key="1">
    <citation type="submission" date="2021-06" db="EMBL/GenBank/DDBJ databases">
        <authorList>
            <person name="Kallberg Y."/>
            <person name="Tangrot J."/>
            <person name="Rosling A."/>
        </authorList>
    </citation>
    <scope>NUCLEOTIDE SEQUENCE</scope>
    <source>
        <strain evidence="1">MA453B</strain>
    </source>
</reference>
<dbReference type="OrthoDB" id="2421217at2759"/>
<dbReference type="EMBL" id="CAJVPY010005601">
    <property type="protein sequence ID" value="CAG8646658.1"/>
    <property type="molecule type" value="Genomic_DNA"/>
</dbReference>
<comment type="caution">
    <text evidence="1">The sequence shown here is derived from an EMBL/GenBank/DDBJ whole genome shotgun (WGS) entry which is preliminary data.</text>
</comment>
<evidence type="ECO:0000313" key="1">
    <source>
        <dbReference type="EMBL" id="CAG8646658.1"/>
    </source>
</evidence>
<gene>
    <name evidence="1" type="ORF">DERYTH_LOCUS9955</name>
</gene>
<name>A0A9N9DT85_9GLOM</name>
<protein>
    <submittedName>
        <fullName evidence="1">5773_t:CDS:1</fullName>
    </submittedName>
</protein>
<keyword evidence="2" id="KW-1185">Reference proteome</keyword>